<dbReference type="RefSeq" id="WP_120249051.1">
    <property type="nucleotide sequence ID" value="NZ_JAEHTJ010000007.1"/>
</dbReference>
<name>A0ABS9FNK5_9PSED</name>
<dbReference type="EMBL" id="WKDU01000008">
    <property type="protein sequence ID" value="MCF5152791.1"/>
    <property type="molecule type" value="Genomic_DNA"/>
</dbReference>
<sequence>MAQGWSIPPTAFADQIDQDVARRVRVIAMALLGEVISKSPVDSGRFRGSHIVSVGSPVYTVTTHTDRNGTDTLDKGSAALSGLEPYTVVYIQTNLPYAERLENGGYNGPTQKVTEEGFSRQAPAGVYGLSFIGVSEAYRE</sequence>
<keyword evidence="2" id="KW-1185">Reference proteome</keyword>
<protein>
    <submittedName>
        <fullName evidence="1">HK97 gp10 family phage protein</fullName>
    </submittedName>
</protein>
<organism evidence="1 2">
    <name type="scientific">Pseudomonas lactis</name>
    <dbReference type="NCBI Taxonomy" id="1615674"/>
    <lineage>
        <taxon>Bacteria</taxon>
        <taxon>Pseudomonadati</taxon>
        <taxon>Pseudomonadota</taxon>
        <taxon>Gammaproteobacteria</taxon>
        <taxon>Pseudomonadales</taxon>
        <taxon>Pseudomonadaceae</taxon>
        <taxon>Pseudomonas</taxon>
    </lineage>
</organism>
<reference evidence="1 2" key="1">
    <citation type="submission" date="2019-11" db="EMBL/GenBank/DDBJ databases">
        <title>Epiphytic Pseudomonas syringae from cherry orchards.</title>
        <authorList>
            <person name="Hulin M.T."/>
        </authorList>
    </citation>
    <scope>NUCLEOTIDE SEQUENCE [LARGE SCALE GENOMIC DNA]</scope>
    <source>
        <strain evidence="1 2">PA-6-3B</strain>
    </source>
</reference>
<evidence type="ECO:0000313" key="1">
    <source>
        <dbReference type="EMBL" id="MCF5152791.1"/>
    </source>
</evidence>
<evidence type="ECO:0000313" key="2">
    <source>
        <dbReference type="Proteomes" id="UP000814074"/>
    </source>
</evidence>
<comment type="caution">
    <text evidence="1">The sequence shown here is derived from an EMBL/GenBank/DDBJ whole genome shotgun (WGS) entry which is preliminary data.</text>
</comment>
<dbReference type="Proteomes" id="UP000814074">
    <property type="component" value="Unassembled WGS sequence"/>
</dbReference>
<gene>
    <name evidence="1" type="ORF">GIW47_09170</name>
</gene>
<proteinExistence type="predicted"/>
<accession>A0ABS9FNK5</accession>